<evidence type="ECO:0000313" key="2">
    <source>
        <dbReference type="Proteomes" id="UP000473574"/>
    </source>
</evidence>
<sequence length="490" mass="52000">MATPQLITADNALSLLVLSTEGRSGTPDGNFFPNTVTGELELIGADELAQVDLGSGLEANPLTNFDGVTKQAIYRFERQIRQTGNEDLRGSRPFTEGVFRFSGAFETVYARKIAPADIPKIRSSGIVSREQKDGPTNRIYFGVRSLNAIQATSQPFYQLVPKPVTTAGRQAASPTNFGRLGPVDELVQTFGSTVNGDTGAGDFDFTGYELIASVRTFGREYSSATASTSGAPELNGFSQGFGFGDGAPTTSADYNLVDVYGGTQIGPWTGMAYTSYDIPQTIEGFSDGAGGTRSADFSAAISNTGGGSLTEIRAFLDALMLQDTDVDQHGTNSFIPKRAEELYTIDGSVLVTRQGLYIENVAAADRPSIRFTDDSGTEQSFPQVGDVRVSVPTAWTNDAQGWYQAFTGASHNTADPVTFTDATSTNVVGTSADVVSGEIRFTVSETDLNSTIVFVIEGNGGATFDEVSIFLDPTAPIIRASVNPAAENFI</sequence>
<gene>
    <name evidence="1" type="ORF">D0962_23420</name>
</gene>
<reference evidence="1 2" key="1">
    <citation type="journal article" date="2020" name="Microb. Ecol.">
        <title>Ecogenomics of the Marine Benthic Filamentous Cyanobacterium Adonisia.</title>
        <authorList>
            <person name="Walter J.M."/>
            <person name="Coutinho F.H."/>
            <person name="Leomil L."/>
            <person name="Hargreaves P.I."/>
            <person name="Campeao M.E."/>
            <person name="Vieira V.V."/>
            <person name="Silva B.S."/>
            <person name="Fistarol G.O."/>
            <person name="Salomon P.S."/>
            <person name="Sawabe T."/>
            <person name="Mino S."/>
            <person name="Hosokawa M."/>
            <person name="Miyashita H."/>
            <person name="Maruyama F."/>
            <person name="van Verk M.C."/>
            <person name="Dutilh B.E."/>
            <person name="Thompson C.C."/>
            <person name="Thompson F.L."/>
        </authorList>
    </citation>
    <scope>NUCLEOTIDE SEQUENCE [LARGE SCALE GENOMIC DNA]</scope>
    <source>
        <strain evidence="1 2">CCMR0082</strain>
    </source>
</reference>
<accession>A0A6M0SB48</accession>
<evidence type="ECO:0000313" key="1">
    <source>
        <dbReference type="EMBL" id="NEZ65670.1"/>
    </source>
</evidence>
<proteinExistence type="predicted"/>
<name>A0A6M0SB48_9CYAN</name>
<dbReference type="Proteomes" id="UP000473574">
    <property type="component" value="Unassembled WGS sequence"/>
</dbReference>
<organism evidence="1 2">
    <name type="scientific">Adonisia turfae CCMR0082</name>
    <dbReference type="NCBI Taxonomy" id="2304604"/>
    <lineage>
        <taxon>Bacteria</taxon>
        <taxon>Bacillati</taxon>
        <taxon>Cyanobacteriota</taxon>
        <taxon>Adonisia</taxon>
        <taxon>Adonisia turfae</taxon>
    </lineage>
</organism>
<dbReference type="EMBL" id="QZCE01000002">
    <property type="protein sequence ID" value="NEZ65670.1"/>
    <property type="molecule type" value="Genomic_DNA"/>
</dbReference>
<dbReference type="RefSeq" id="WP_163666949.1">
    <property type="nucleotide sequence ID" value="NZ_QZCE01000002.1"/>
</dbReference>
<dbReference type="AlphaFoldDB" id="A0A6M0SB48"/>
<protein>
    <submittedName>
        <fullName evidence="1">Uncharacterized protein</fullName>
    </submittedName>
</protein>
<comment type="caution">
    <text evidence="1">The sequence shown here is derived from an EMBL/GenBank/DDBJ whole genome shotgun (WGS) entry which is preliminary data.</text>
</comment>